<sequence>MSESPHQLKAKIDFLHQENQQLRVNIEDLQTVIQLNKQSLRSMIDQDVVNPRFNQQTTIRENENTVKALKLVITEQQKEIDHLMSSLEKVQKERDFAQGKALISEEITYAAEKSEKKFIAELESTIFDLNHTISQQAQKICQLEKQADQRDDTTGVVVRYRDVIHPNSATILLHDEMETLHQLIVRLQLQVNYLKSIQLKLVTLINKVITNIQMKIQGEVIDLDEDYERAQHEFLEILAQIQQSRLPTIDLPARTNSIQSPMNTDMIHSPIPSPFPAKAPQVFKKNFQNLNQTFDGGVGLNESYQQYGKQDDFKKNNTKLPVPKLNLAKAFQIQQINAKRSTQQIKLTEDQLQNRVRKLEQELEETKKNLSREMILCKHYEIENESLKRHIKQIEGNNDILVKSNLNLNQKWEKIQKSFMYYKTFFVEHKDQFAQLQILVQSEKEKAQSYEDYNEFGFNSARVSHARKGQTQRKKNLLDQTISLYVPAYQESLMDVESRLARVNQSETYNQNNRIDSSVIENDRDGELGNYCLDRDDSYMENNEWKNNVKKEWTILASQVHSAKPKDLAQQIKQSQPIQKLQNIKS</sequence>
<keyword evidence="3" id="KW-1185">Reference proteome</keyword>
<evidence type="ECO:0000313" key="2">
    <source>
        <dbReference type="EMBL" id="CAD8147051.1"/>
    </source>
</evidence>
<feature type="coiled-coil region" evidence="1">
    <location>
        <begin position="59"/>
        <end position="100"/>
    </location>
</feature>
<proteinExistence type="predicted"/>
<evidence type="ECO:0000256" key="1">
    <source>
        <dbReference type="SAM" id="Coils"/>
    </source>
</evidence>
<organism evidence="2 3">
    <name type="scientific">Paramecium octaurelia</name>
    <dbReference type="NCBI Taxonomy" id="43137"/>
    <lineage>
        <taxon>Eukaryota</taxon>
        <taxon>Sar</taxon>
        <taxon>Alveolata</taxon>
        <taxon>Ciliophora</taxon>
        <taxon>Intramacronucleata</taxon>
        <taxon>Oligohymenophorea</taxon>
        <taxon>Peniculida</taxon>
        <taxon>Parameciidae</taxon>
        <taxon>Paramecium</taxon>
    </lineage>
</organism>
<accession>A0A8S1SZL7</accession>
<protein>
    <submittedName>
        <fullName evidence="2">Uncharacterized protein</fullName>
    </submittedName>
</protein>
<gene>
    <name evidence="2" type="ORF">POCTA_138.1.T0190238</name>
</gene>
<evidence type="ECO:0000313" key="3">
    <source>
        <dbReference type="Proteomes" id="UP000683925"/>
    </source>
</evidence>
<keyword evidence="1" id="KW-0175">Coiled coil</keyword>
<name>A0A8S1SZL7_PAROT</name>
<dbReference type="AlphaFoldDB" id="A0A8S1SZL7"/>
<comment type="caution">
    <text evidence="2">The sequence shown here is derived from an EMBL/GenBank/DDBJ whole genome shotgun (WGS) entry which is preliminary data.</text>
</comment>
<feature type="coiled-coil region" evidence="1">
    <location>
        <begin position="342"/>
        <end position="397"/>
    </location>
</feature>
<dbReference type="EMBL" id="CAJJDP010000019">
    <property type="protein sequence ID" value="CAD8147051.1"/>
    <property type="molecule type" value="Genomic_DNA"/>
</dbReference>
<dbReference type="OMA" id="NTDMIHS"/>
<reference evidence="2" key="1">
    <citation type="submission" date="2021-01" db="EMBL/GenBank/DDBJ databases">
        <authorList>
            <consortium name="Genoscope - CEA"/>
            <person name="William W."/>
        </authorList>
    </citation>
    <scope>NUCLEOTIDE SEQUENCE</scope>
</reference>
<dbReference type="OrthoDB" id="443402at2759"/>
<dbReference type="Proteomes" id="UP000683925">
    <property type="component" value="Unassembled WGS sequence"/>
</dbReference>